<dbReference type="HOGENOM" id="CLU_078758_6_0_7"/>
<name>A8ZYK1_DESOH</name>
<dbReference type="GO" id="GO:0009295">
    <property type="term" value="C:nucleoid"/>
    <property type="evidence" value="ECO:0007669"/>
    <property type="project" value="TreeGrafter"/>
</dbReference>
<dbReference type="STRING" id="96561.Dole_2923"/>
<dbReference type="InterPro" id="IPR011344">
    <property type="entry name" value="ssDNA-bd"/>
</dbReference>
<evidence type="ECO:0000313" key="4">
    <source>
        <dbReference type="EMBL" id="ABW68726.1"/>
    </source>
</evidence>
<protein>
    <recommendedName>
        <fullName evidence="2 3">Single-stranded DNA-binding protein</fullName>
        <shortName evidence="2">SSB</shortName>
    </recommendedName>
</protein>
<keyword evidence="5" id="KW-1185">Reference proteome</keyword>
<comment type="subunit">
    <text evidence="2">Homotetramer.</text>
</comment>
<dbReference type="NCBIfam" id="TIGR00621">
    <property type="entry name" value="ssb"/>
    <property type="match status" value="1"/>
</dbReference>
<dbReference type="KEGG" id="dol:Dole_2923"/>
<dbReference type="PANTHER" id="PTHR10302">
    <property type="entry name" value="SINGLE-STRANDED DNA-BINDING PROTEIN"/>
    <property type="match status" value="1"/>
</dbReference>
<dbReference type="SUPFAM" id="SSF50249">
    <property type="entry name" value="Nucleic acid-binding proteins"/>
    <property type="match status" value="1"/>
</dbReference>
<dbReference type="RefSeq" id="WP_012176337.1">
    <property type="nucleotide sequence ID" value="NC_009943.1"/>
</dbReference>
<dbReference type="PANTHER" id="PTHR10302:SF0">
    <property type="entry name" value="SINGLE-STRANDED DNA-BINDING PROTEIN, MITOCHONDRIAL"/>
    <property type="match status" value="1"/>
</dbReference>
<dbReference type="OrthoDB" id="9809878at2"/>
<sequence length="120" mass="13320">MLNVVTLAGNIGSDIENFFTPDGGTHIASFSLAFASGFKDGQEQTGWIKVKCFSKLADTAENYLHKGARIAVSGYLQQQRWETENNEKRSSYQLNANSIEFIRINDKEEEPAAGTDQPPF</sequence>
<evidence type="ECO:0000256" key="1">
    <source>
        <dbReference type="ARBA" id="ARBA00023125"/>
    </source>
</evidence>
<dbReference type="CDD" id="cd04496">
    <property type="entry name" value="SSB_OBF"/>
    <property type="match status" value="1"/>
</dbReference>
<dbReference type="Proteomes" id="UP000008561">
    <property type="component" value="Chromosome"/>
</dbReference>
<organism evidence="4 5">
    <name type="scientific">Desulfosudis oleivorans (strain DSM 6200 / JCM 39069 / Hxd3)</name>
    <name type="common">Desulfococcus oleovorans</name>
    <dbReference type="NCBI Taxonomy" id="96561"/>
    <lineage>
        <taxon>Bacteria</taxon>
        <taxon>Pseudomonadati</taxon>
        <taxon>Thermodesulfobacteriota</taxon>
        <taxon>Desulfobacteria</taxon>
        <taxon>Desulfobacterales</taxon>
        <taxon>Desulfosudaceae</taxon>
        <taxon>Desulfosudis</taxon>
    </lineage>
</organism>
<dbReference type="InterPro" id="IPR000424">
    <property type="entry name" value="Primosome_PriB/ssb"/>
</dbReference>
<keyword evidence="1 2" id="KW-0238">DNA-binding</keyword>
<dbReference type="Pfam" id="PF00436">
    <property type="entry name" value="SSB"/>
    <property type="match status" value="1"/>
</dbReference>
<evidence type="ECO:0000313" key="5">
    <source>
        <dbReference type="Proteomes" id="UP000008561"/>
    </source>
</evidence>
<reference evidence="4 5" key="1">
    <citation type="submission" date="2007-10" db="EMBL/GenBank/DDBJ databases">
        <title>Complete sequence of Desulfococcus oleovorans Hxd3.</title>
        <authorList>
            <consortium name="US DOE Joint Genome Institute"/>
            <person name="Copeland A."/>
            <person name="Lucas S."/>
            <person name="Lapidus A."/>
            <person name="Barry K."/>
            <person name="Glavina del Rio T."/>
            <person name="Dalin E."/>
            <person name="Tice H."/>
            <person name="Pitluck S."/>
            <person name="Kiss H."/>
            <person name="Brettin T."/>
            <person name="Bruce D."/>
            <person name="Detter J.C."/>
            <person name="Han C."/>
            <person name="Schmutz J."/>
            <person name="Larimer F."/>
            <person name="Land M."/>
            <person name="Hauser L."/>
            <person name="Kyrpides N."/>
            <person name="Kim E."/>
            <person name="Wawrik B."/>
            <person name="Richardson P."/>
        </authorList>
    </citation>
    <scope>NUCLEOTIDE SEQUENCE [LARGE SCALE GENOMIC DNA]</scope>
    <source>
        <strain evidence="5">DSM 6200 / JCM 39069 / Hxd3</strain>
    </source>
</reference>
<accession>A8ZYK1</accession>
<dbReference type="HAMAP" id="MF_00984">
    <property type="entry name" value="SSB"/>
    <property type="match status" value="1"/>
</dbReference>
<dbReference type="AlphaFoldDB" id="A8ZYK1"/>
<dbReference type="eggNOG" id="COG0629">
    <property type="taxonomic scope" value="Bacteria"/>
</dbReference>
<dbReference type="GO" id="GO:0003697">
    <property type="term" value="F:single-stranded DNA binding"/>
    <property type="evidence" value="ECO:0007669"/>
    <property type="project" value="UniProtKB-UniRule"/>
</dbReference>
<comment type="caution">
    <text evidence="2">Lacks conserved residue(s) required for the propagation of feature annotation.</text>
</comment>
<dbReference type="PIRSF" id="PIRSF002070">
    <property type="entry name" value="SSB"/>
    <property type="match status" value="1"/>
</dbReference>
<gene>
    <name evidence="4" type="ordered locus">Dole_2923</name>
</gene>
<dbReference type="GO" id="GO:0006260">
    <property type="term" value="P:DNA replication"/>
    <property type="evidence" value="ECO:0007669"/>
    <property type="project" value="InterPro"/>
</dbReference>
<dbReference type="EMBL" id="CP000859">
    <property type="protein sequence ID" value="ABW68726.1"/>
    <property type="molecule type" value="Genomic_DNA"/>
</dbReference>
<dbReference type="PROSITE" id="PS50935">
    <property type="entry name" value="SSB"/>
    <property type="match status" value="1"/>
</dbReference>
<dbReference type="Gene3D" id="2.40.50.140">
    <property type="entry name" value="Nucleic acid-binding proteins"/>
    <property type="match status" value="1"/>
</dbReference>
<dbReference type="InterPro" id="IPR012340">
    <property type="entry name" value="NA-bd_OB-fold"/>
</dbReference>
<proteinExistence type="inferred from homology"/>
<evidence type="ECO:0000256" key="3">
    <source>
        <dbReference type="PIRNR" id="PIRNR002070"/>
    </source>
</evidence>
<evidence type="ECO:0000256" key="2">
    <source>
        <dbReference type="HAMAP-Rule" id="MF_00984"/>
    </source>
</evidence>